<reference evidence="4 5" key="1">
    <citation type="submission" date="2020-09" db="EMBL/GenBank/DDBJ databases">
        <title>Genomic characterization of a novel Parvarchaeota family in acid mine drainage sediments.</title>
        <authorList>
            <person name="Luo Z.-H."/>
        </authorList>
    </citation>
    <scope>NUCLEOTIDE SEQUENCE [LARGE SCALE GENOMIC DNA]</scope>
    <source>
        <strain evidence="4">TL1-5_bins.178</strain>
    </source>
</reference>
<organism evidence="4 5">
    <name type="scientific">Candidatus Acidifodinimicrobium mancum</name>
    <dbReference type="NCBI Taxonomy" id="2898728"/>
    <lineage>
        <taxon>Archaea</taxon>
        <taxon>Candidatus Parvarchaeota</taxon>
        <taxon>Candidatus Acidifodinimicrobiaceae</taxon>
        <taxon>Candidatus Acidifodinimicrobium</taxon>
    </lineage>
</organism>
<evidence type="ECO:0000256" key="3">
    <source>
        <dbReference type="ARBA" id="ARBA00023274"/>
    </source>
</evidence>
<dbReference type="GO" id="GO:1990904">
    <property type="term" value="C:ribonucleoprotein complex"/>
    <property type="evidence" value="ECO:0007669"/>
    <property type="project" value="UniProtKB-KW"/>
</dbReference>
<dbReference type="Pfam" id="PF01092">
    <property type="entry name" value="Ribosomal_S6e"/>
    <property type="match status" value="1"/>
</dbReference>
<feature type="non-terminal residue" evidence="4">
    <location>
        <position position="54"/>
    </location>
</feature>
<keyword evidence="3" id="KW-0687">Ribonucleoprotein</keyword>
<keyword evidence="2 4" id="KW-0689">Ribosomal protein</keyword>
<gene>
    <name evidence="4" type="ORF">IHE50_02325</name>
</gene>
<dbReference type="InterPro" id="IPR001377">
    <property type="entry name" value="Ribosomal_eS6"/>
</dbReference>
<dbReference type="AlphaFoldDB" id="A0A8T3V1D5"/>
<evidence type="ECO:0000313" key="5">
    <source>
        <dbReference type="Proteomes" id="UP000763484"/>
    </source>
</evidence>
<evidence type="ECO:0000313" key="4">
    <source>
        <dbReference type="EMBL" id="MBE5728228.1"/>
    </source>
</evidence>
<evidence type="ECO:0000256" key="1">
    <source>
        <dbReference type="ARBA" id="ARBA00009312"/>
    </source>
</evidence>
<sequence>METKLVINDPTSKKSYSKTVSTEEMSNIFGLKIGEDLDLSFIGLDGYKGKITGG</sequence>
<evidence type="ECO:0000256" key="2">
    <source>
        <dbReference type="ARBA" id="ARBA00022980"/>
    </source>
</evidence>
<dbReference type="EMBL" id="JADFAQ010000032">
    <property type="protein sequence ID" value="MBE5728228.1"/>
    <property type="molecule type" value="Genomic_DNA"/>
</dbReference>
<comment type="similarity">
    <text evidence="1">Belongs to the eukaryotic ribosomal protein eS6 family.</text>
</comment>
<dbReference type="GO" id="GO:0006412">
    <property type="term" value="P:translation"/>
    <property type="evidence" value="ECO:0007669"/>
    <property type="project" value="InterPro"/>
</dbReference>
<dbReference type="Proteomes" id="UP000763484">
    <property type="component" value="Unassembled WGS sequence"/>
</dbReference>
<protein>
    <submittedName>
        <fullName evidence="4">30S ribosomal protein S6e</fullName>
    </submittedName>
</protein>
<name>A0A8T3V1D5_9ARCH</name>
<accession>A0A8T3V1D5</accession>
<proteinExistence type="inferred from homology"/>
<dbReference type="GO" id="GO:0003735">
    <property type="term" value="F:structural constituent of ribosome"/>
    <property type="evidence" value="ECO:0007669"/>
    <property type="project" value="InterPro"/>
</dbReference>
<comment type="caution">
    <text evidence="4">The sequence shown here is derived from an EMBL/GenBank/DDBJ whole genome shotgun (WGS) entry which is preliminary data.</text>
</comment>
<dbReference type="GO" id="GO:0005840">
    <property type="term" value="C:ribosome"/>
    <property type="evidence" value="ECO:0007669"/>
    <property type="project" value="UniProtKB-KW"/>
</dbReference>